<proteinExistence type="predicted"/>
<dbReference type="Proteomes" id="UP001187192">
    <property type="component" value="Unassembled WGS sequence"/>
</dbReference>
<evidence type="ECO:0000313" key="2">
    <source>
        <dbReference type="Proteomes" id="UP001187192"/>
    </source>
</evidence>
<keyword evidence="2" id="KW-1185">Reference proteome</keyword>
<organism evidence="1 2">
    <name type="scientific">Ficus carica</name>
    <name type="common">Common fig</name>
    <dbReference type="NCBI Taxonomy" id="3494"/>
    <lineage>
        <taxon>Eukaryota</taxon>
        <taxon>Viridiplantae</taxon>
        <taxon>Streptophyta</taxon>
        <taxon>Embryophyta</taxon>
        <taxon>Tracheophyta</taxon>
        <taxon>Spermatophyta</taxon>
        <taxon>Magnoliopsida</taxon>
        <taxon>eudicotyledons</taxon>
        <taxon>Gunneridae</taxon>
        <taxon>Pentapetalae</taxon>
        <taxon>rosids</taxon>
        <taxon>fabids</taxon>
        <taxon>Rosales</taxon>
        <taxon>Moraceae</taxon>
        <taxon>Ficeae</taxon>
        <taxon>Ficus</taxon>
    </lineage>
</organism>
<reference evidence="1" key="1">
    <citation type="submission" date="2023-07" db="EMBL/GenBank/DDBJ databases">
        <title>draft genome sequence of fig (Ficus carica).</title>
        <authorList>
            <person name="Takahashi T."/>
            <person name="Nishimura K."/>
        </authorList>
    </citation>
    <scope>NUCLEOTIDE SEQUENCE</scope>
</reference>
<comment type="caution">
    <text evidence="1">The sequence shown here is derived from an EMBL/GenBank/DDBJ whole genome shotgun (WGS) entry which is preliminary data.</text>
</comment>
<dbReference type="EMBL" id="BTGU01000025">
    <property type="protein sequence ID" value="GMN47348.1"/>
    <property type="molecule type" value="Genomic_DNA"/>
</dbReference>
<sequence length="83" mass="9597">MMVEWNEALPLKSRIEWRANHCLEPLKSCIYQPSCRLRQPSRHSTRFDLHRQMGFPFSLQKFLALGSPLFDSTVGSLGFATND</sequence>
<evidence type="ECO:0000313" key="1">
    <source>
        <dbReference type="EMBL" id="GMN47348.1"/>
    </source>
</evidence>
<accession>A0AA88D692</accession>
<gene>
    <name evidence="1" type="ORF">TIFTF001_016530</name>
</gene>
<protein>
    <submittedName>
        <fullName evidence="1">Uncharacterized protein</fullName>
    </submittedName>
</protein>
<dbReference type="AlphaFoldDB" id="A0AA88D692"/>
<name>A0AA88D692_FICCA</name>